<dbReference type="AlphaFoldDB" id="A0A3L6SNB4"/>
<accession>A0A3L6SNB4</accession>
<feature type="region of interest" description="Disordered" evidence="1">
    <location>
        <begin position="48"/>
        <end position="67"/>
    </location>
</feature>
<evidence type="ECO:0000313" key="2">
    <source>
        <dbReference type="EMBL" id="RLN24128.1"/>
    </source>
</evidence>
<dbReference type="EMBL" id="PQIB02000004">
    <property type="protein sequence ID" value="RLN24128.1"/>
    <property type="molecule type" value="Genomic_DNA"/>
</dbReference>
<keyword evidence="3" id="KW-1185">Reference proteome</keyword>
<protein>
    <submittedName>
        <fullName evidence="2">Uncharacterized protein</fullName>
    </submittedName>
</protein>
<sequence length="167" mass="18064">MSSEPSAAENLPTTPIPPTSHIPAKPRAPRSDAAEEYLLLPGALCHRGAQSGAGHRPRNAAGISAPPPMKDAPLALLRTRSSCAPIYSKDATVLVDFVLSFAARDIDGVDGKRIRWRSAENVSVPAGEFDVAVRLLISVRRQFAYALWYRRVAPGRRAAEPRAPMLF</sequence>
<gene>
    <name evidence="2" type="ORF">C2845_PM07G25740</name>
</gene>
<proteinExistence type="predicted"/>
<feature type="region of interest" description="Disordered" evidence="1">
    <location>
        <begin position="1"/>
        <end position="30"/>
    </location>
</feature>
<name>A0A3L6SNB4_PANMI</name>
<organism evidence="2 3">
    <name type="scientific">Panicum miliaceum</name>
    <name type="common">Proso millet</name>
    <name type="synonym">Broomcorn millet</name>
    <dbReference type="NCBI Taxonomy" id="4540"/>
    <lineage>
        <taxon>Eukaryota</taxon>
        <taxon>Viridiplantae</taxon>
        <taxon>Streptophyta</taxon>
        <taxon>Embryophyta</taxon>
        <taxon>Tracheophyta</taxon>
        <taxon>Spermatophyta</taxon>
        <taxon>Magnoliopsida</taxon>
        <taxon>Liliopsida</taxon>
        <taxon>Poales</taxon>
        <taxon>Poaceae</taxon>
        <taxon>PACMAD clade</taxon>
        <taxon>Panicoideae</taxon>
        <taxon>Panicodae</taxon>
        <taxon>Paniceae</taxon>
        <taxon>Panicinae</taxon>
        <taxon>Panicum</taxon>
        <taxon>Panicum sect. Panicum</taxon>
    </lineage>
</organism>
<evidence type="ECO:0000313" key="3">
    <source>
        <dbReference type="Proteomes" id="UP000275267"/>
    </source>
</evidence>
<evidence type="ECO:0000256" key="1">
    <source>
        <dbReference type="SAM" id="MobiDB-lite"/>
    </source>
</evidence>
<comment type="caution">
    <text evidence="2">The sequence shown here is derived from an EMBL/GenBank/DDBJ whole genome shotgun (WGS) entry which is preliminary data.</text>
</comment>
<dbReference type="Proteomes" id="UP000275267">
    <property type="component" value="Unassembled WGS sequence"/>
</dbReference>
<reference evidence="3" key="1">
    <citation type="journal article" date="2019" name="Nat. Commun.">
        <title>The genome of broomcorn millet.</title>
        <authorList>
            <person name="Zou C."/>
            <person name="Miki D."/>
            <person name="Li D."/>
            <person name="Tang Q."/>
            <person name="Xiao L."/>
            <person name="Rajput S."/>
            <person name="Deng P."/>
            <person name="Jia W."/>
            <person name="Huang R."/>
            <person name="Zhang M."/>
            <person name="Sun Y."/>
            <person name="Hu J."/>
            <person name="Fu X."/>
            <person name="Schnable P.S."/>
            <person name="Li F."/>
            <person name="Zhang H."/>
            <person name="Feng B."/>
            <person name="Zhu X."/>
            <person name="Liu R."/>
            <person name="Schnable J.C."/>
            <person name="Zhu J.-K."/>
            <person name="Zhang H."/>
        </authorList>
    </citation>
    <scope>NUCLEOTIDE SEQUENCE [LARGE SCALE GENOMIC DNA]</scope>
</reference>